<sequence length="172" mass="18975">MSRNLGASSFEAAHDFQALSEFNSDIPPETQAPAIRKWNSEASAKKDPYYGEHRIGFKNEVEPKSHVIECSELVSFTTAVAVSRSASFLPSPSTCNLDSARASSKQLGSTTYRTTSTILSLRKSASLLGLPPLTSGMLVLFSTADTYYLQWLHARETHFEGFRQSPQLHTSR</sequence>
<proteinExistence type="predicted"/>
<accession>A0A2T7A2E3</accession>
<gene>
    <name evidence="1" type="ORF">B9Z19DRAFT_1121625</name>
</gene>
<comment type="caution">
    <text evidence="1">The sequence shown here is derived from an EMBL/GenBank/DDBJ whole genome shotgun (WGS) entry which is preliminary data.</text>
</comment>
<reference evidence="1 2" key="1">
    <citation type="submission" date="2017-04" db="EMBL/GenBank/DDBJ databases">
        <title>Draft genome sequence of Tuber borchii Vittad., a whitish edible truffle.</title>
        <authorList>
            <consortium name="DOE Joint Genome Institute"/>
            <person name="Murat C."/>
            <person name="Kuo A."/>
            <person name="Barry K.W."/>
            <person name="Clum A."/>
            <person name="Dockter R.B."/>
            <person name="Fauchery L."/>
            <person name="Iotti M."/>
            <person name="Kohler A."/>
            <person name="Labutti K."/>
            <person name="Lindquist E.A."/>
            <person name="Lipzen A."/>
            <person name="Ohm R.A."/>
            <person name="Wang M."/>
            <person name="Grigoriev I.V."/>
            <person name="Zambonelli A."/>
            <person name="Martin F.M."/>
        </authorList>
    </citation>
    <scope>NUCLEOTIDE SEQUENCE [LARGE SCALE GENOMIC DNA]</scope>
    <source>
        <strain evidence="1 2">Tbo3840</strain>
    </source>
</reference>
<name>A0A2T7A2E3_TUBBO</name>
<dbReference type="AlphaFoldDB" id="A0A2T7A2E3"/>
<evidence type="ECO:0000313" key="1">
    <source>
        <dbReference type="EMBL" id="PUU81855.1"/>
    </source>
</evidence>
<dbReference type="Proteomes" id="UP000244722">
    <property type="component" value="Unassembled WGS sequence"/>
</dbReference>
<protein>
    <submittedName>
        <fullName evidence="1">Uncharacterized protein</fullName>
    </submittedName>
</protein>
<evidence type="ECO:0000313" key="2">
    <source>
        <dbReference type="Proteomes" id="UP000244722"/>
    </source>
</evidence>
<dbReference type="EMBL" id="NESQ01000038">
    <property type="protein sequence ID" value="PUU81855.1"/>
    <property type="molecule type" value="Genomic_DNA"/>
</dbReference>
<organism evidence="1 2">
    <name type="scientific">Tuber borchii</name>
    <name type="common">White truffle</name>
    <dbReference type="NCBI Taxonomy" id="42251"/>
    <lineage>
        <taxon>Eukaryota</taxon>
        <taxon>Fungi</taxon>
        <taxon>Dikarya</taxon>
        <taxon>Ascomycota</taxon>
        <taxon>Pezizomycotina</taxon>
        <taxon>Pezizomycetes</taxon>
        <taxon>Pezizales</taxon>
        <taxon>Tuberaceae</taxon>
        <taxon>Tuber</taxon>
    </lineage>
</organism>
<keyword evidence="2" id="KW-1185">Reference proteome</keyword>